<feature type="region of interest" description="Disordered" evidence="1">
    <location>
        <begin position="1"/>
        <end position="40"/>
    </location>
</feature>
<gene>
    <name evidence="2" type="ORF">FNU76_05890</name>
</gene>
<proteinExistence type="predicted"/>
<evidence type="ECO:0000313" key="2">
    <source>
        <dbReference type="EMBL" id="QDQ25921.1"/>
    </source>
</evidence>
<protein>
    <submittedName>
        <fullName evidence="2">Uncharacterized protein</fullName>
    </submittedName>
</protein>
<dbReference type="AlphaFoldDB" id="A0A516SCQ1"/>
<dbReference type="EMBL" id="CP041730">
    <property type="protein sequence ID" value="QDQ25921.1"/>
    <property type="molecule type" value="Genomic_DNA"/>
</dbReference>
<name>A0A516SCQ1_9NEIS</name>
<feature type="compositionally biased region" description="Polar residues" evidence="1">
    <location>
        <begin position="275"/>
        <end position="284"/>
    </location>
</feature>
<accession>A0A516SCQ1</accession>
<feature type="region of interest" description="Disordered" evidence="1">
    <location>
        <begin position="56"/>
        <end position="77"/>
    </location>
</feature>
<evidence type="ECO:0000313" key="3">
    <source>
        <dbReference type="Proteomes" id="UP000317550"/>
    </source>
</evidence>
<dbReference type="KEGG" id="cari:FNU76_05890"/>
<organism evidence="2 3">
    <name type="scientific">Chitinimonas arctica</name>
    <dbReference type="NCBI Taxonomy" id="2594795"/>
    <lineage>
        <taxon>Bacteria</taxon>
        <taxon>Pseudomonadati</taxon>
        <taxon>Pseudomonadota</taxon>
        <taxon>Betaproteobacteria</taxon>
        <taxon>Neisseriales</taxon>
        <taxon>Chitinibacteraceae</taxon>
        <taxon>Chitinimonas</taxon>
    </lineage>
</organism>
<feature type="region of interest" description="Disordered" evidence="1">
    <location>
        <begin position="271"/>
        <end position="302"/>
    </location>
</feature>
<keyword evidence="3" id="KW-1185">Reference proteome</keyword>
<reference evidence="3" key="1">
    <citation type="submission" date="2019-07" db="EMBL/GenBank/DDBJ databases">
        <title>Chitinimonas sp. nov., isolated from Ny-Alesund, arctica soil.</title>
        <authorList>
            <person name="Xu Q."/>
            <person name="Peng F."/>
        </authorList>
    </citation>
    <scope>NUCLEOTIDE SEQUENCE [LARGE SCALE GENOMIC DNA]</scope>
    <source>
        <strain evidence="3">R3-44</strain>
    </source>
</reference>
<dbReference type="RefSeq" id="WP_143856844.1">
    <property type="nucleotide sequence ID" value="NZ_CP041730.1"/>
</dbReference>
<dbReference type="Proteomes" id="UP000317550">
    <property type="component" value="Chromosome"/>
</dbReference>
<sequence length="302" mass="33830">MNSTPPSNYPLLNRPTNGTKSDSNTEKPPIGKMGATTIEPNSPQLEAIRLFSPWAAPSIPEKNPPRRNLIQSNATPIIGKQKRSTKFNKECLASNHTKAPLVDNKVYKKYLPTAKKNAQRAPDATTQPTTKTLTGKEKVELGGRLTPEEIENVRATQKEKIQKKGDKIEAEREKVKTASLMGTISDASNEYKWFEDLPTKYWTFEELTSPKTQNALLVRDPIEEAEKQAEEKRLADKARVTEELHNKAQANAEIRKSTAIAEHALKKMEDLSKDLQPTTNTKRTTLGVIIENSQPEQKPPEQ</sequence>
<evidence type="ECO:0000256" key="1">
    <source>
        <dbReference type="SAM" id="MobiDB-lite"/>
    </source>
</evidence>